<organism evidence="1 2">
    <name type="scientific">Patella caerulea</name>
    <name type="common">Rayed Mediterranean limpet</name>
    <dbReference type="NCBI Taxonomy" id="87958"/>
    <lineage>
        <taxon>Eukaryota</taxon>
        <taxon>Metazoa</taxon>
        <taxon>Spiralia</taxon>
        <taxon>Lophotrochozoa</taxon>
        <taxon>Mollusca</taxon>
        <taxon>Gastropoda</taxon>
        <taxon>Patellogastropoda</taxon>
        <taxon>Patelloidea</taxon>
        <taxon>Patellidae</taxon>
        <taxon>Patella</taxon>
    </lineage>
</organism>
<keyword evidence="2" id="KW-1185">Reference proteome</keyword>
<dbReference type="EMBL" id="JAZGQO010000009">
    <property type="protein sequence ID" value="KAK6178323.1"/>
    <property type="molecule type" value="Genomic_DNA"/>
</dbReference>
<evidence type="ECO:0000313" key="2">
    <source>
        <dbReference type="Proteomes" id="UP001347796"/>
    </source>
</evidence>
<dbReference type="Proteomes" id="UP001347796">
    <property type="component" value="Unassembled WGS sequence"/>
</dbReference>
<sequence length="118" mass="13425">MVVRLPFEKSKNLICSCQNLLEYTKPKIRMVAIVIGLMAPSLPAIANGEIYYRLLEIEKINALKIADGDYEQTMSLFEQECQDLLWWCANLEASSRPLVESLPSWDGVAVLRDFEVES</sequence>
<name>A0AAN8JLP8_PATCE</name>
<dbReference type="AlphaFoldDB" id="A0AAN8JLP8"/>
<gene>
    <name evidence="1" type="ORF">SNE40_013122</name>
</gene>
<evidence type="ECO:0000313" key="1">
    <source>
        <dbReference type="EMBL" id="KAK6178323.1"/>
    </source>
</evidence>
<comment type="caution">
    <text evidence="1">The sequence shown here is derived from an EMBL/GenBank/DDBJ whole genome shotgun (WGS) entry which is preliminary data.</text>
</comment>
<reference evidence="1 2" key="1">
    <citation type="submission" date="2024-01" db="EMBL/GenBank/DDBJ databases">
        <title>The genome of the rayed Mediterranean limpet Patella caerulea (Linnaeus, 1758).</title>
        <authorList>
            <person name="Anh-Thu Weber A."/>
            <person name="Halstead-Nussloch G."/>
        </authorList>
    </citation>
    <scope>NUCLEOTIDE SEQUENCE [LARGE SCALE GENOMIC DNA]</scope>
    <source>
        <strain evidence="1">AATW-2023a</strain>
        <tissue evidence="1">Whole specimen</tissue>
    </source>
</reference>
<accession>A0AAN8JLP8</accession>
<proteinExistence type="predicted"/>
<protein>
    <submittedName>
        <fullName evidence="1">Uncharacterized protein</fullName>
    </submittedName>
</protein>